<dbReference type="Proteomes" id="UP000199063">
    <property type="component" value="Unassembled WGS sequence"/>
</dbReference>
<keyword evidence="3" id="KW-1185">Reference proteome</keyword>
<dbReference type="Pfam" id="PF00550">
    <property type="entry name" value="PP-binding"/>
    <property type="match status" value="1"/>
</dbReference>
<dbReference type="OrthoDB" id="3785691at2"/>
<dbReference type="GeneID" id="40833009"/>
<dbReference type="InterPro" id="IPR009081">
    <property type="entry name" value="PP-bd_ACP"/>
</dbReference>
<dbReference type="RefSeq" id="WP_093660024.1">
    <property type="nucleotide sequence ID" value="NZ_FNHI01000023.1"/>
</dbReference>
<protein>
    <submittedName>
        <fullName evidence="2">Acyl carrier protein</fullName>
    </submittedName>
</protein>
<gene>
    <name evidence="2" type="ORF">SAMN05444921_123111</name>
</gene>
<sequence>MTTTQPTGPSGADEEAILADITAMIALVLEDDGLGDTEVGMETRFSRDLEFESIDLVTLAGHLEVRYGREVNFAEFVASMELDDIIELTVGRLVEHVSRCLKSAGAA</sequence>
<reference evidence="3" key="1">
    <citation type="submission" date="2016-10" db="EMBL/GenBank/DDBJ databases">
        <authorList>
            <person name="Varghese N."/>
            <person name="Submissions S."/>
        </authorList>
    </citation>
    <scope>NUCLEOTIDE SEQUENCE [LARGE SCALE GENOMIC DNA]</scope>
    <source>
        <strain evidence="3">CGMCC 4.7042</strain>
    </source>
</reference>
<dbReference type="Gene3D" id="1.10.1200.10">
    <property type="entry name" value="ACP-like"/>
    <property type="match status" value="1"/>
</dbReference>
<evidence type="ECO:0000313" key="2">
    <source>
        <dbReference type="EMBL" id="SDN29048.1"/>
    </source>
</evidence>
<dbReference type="SUPFAM" id="SSF47336">
    <property type="entry name" value="ACP-like"/>
    <property type="match status" value="1"/>
</dbReference>
<accession>A0A1H0A650</accession>
<dbReference type="EMBL" id="FNHI01000023">
    <property type="protein sequence ID" value="SDN29048.1"/>
    <property type="molecule type" value="Genomic_DNA"/>
</dbReference>
<dbReference type="STRING" id="1196353.SAMN05444921_123111"/>
<feature type="domain" description="Carrier" evidence="1">
    <location>
        <begin position="12"/>
        <end position="93"/>
    </location>
</feature>
<dbReference type="AlphaFoldDB" id="A0A1H0A650"/>
<evidence type="ECO:0000313" key="3">
    <source>
        <dbReference type="Proteomes" id="UP000199063"/>
    </source>
</evidence>
<dbReference type="PROSITE" id="PS50075">
    <property type="entry name" value="CARRIER"/>
    <property type="match status" value="1"/>
</dbReference>
<organism evidence="2 3">
    <name type="scientific">Streptomyces wuyuanensis</name>
    <dbReference type="NCBI Taxonomy" id="1196353"/>
    <lineage>
        <taxon>Bacteria</taxon>
        <taxon>Bacillati</taxon>
        <taxon>Actinomycetota</taxon>
        <taxon>Actinomycetes</taxon>
        <taxon>Kitasatosporales</taxon>
        <taxon>Streptomycetaceae</taxon>
        <taxon>Streptomyces</taxon>
    </lineage>
</organism>
<proteinExistence type="predicted"/>
<dbReference type="InterPro" id="IPR036736">
    <property type="entry name" value="ACP-like_sf"/>
</dbReference>
<evidence type="ECO:0000259" key="1">
    <source>
        <dbReference type="PROSITE" id="PS50075"/>
    </source>
</evidence>
<name>A0A1H0A650_9ACTN</name>